<dbReference type="GO" id="GO:0005741">
    <property type="term" value="C:mitochondrial outer membrane"/>
    <property type="evidence" value="ECO:0007669"/>
    <property type="project" value="EnsemblFungi"/>
</dbReference>
<name>A0A1L9SPR7_9EURO</name>
<comment type="similarity">
    <text evidence="1 5">Belongs to the aldehyde dehydrogenase family.</text>
</comment>
<keyword evidence="7" id="KW-1133">Transmembrane helix</keyword>
<dbReference type="InterPro" id="IPR015590">
    <property type="entry name" value="Aldehyde_DH_dom"/>
</dbReference>
<dbReference type="STRING" id="1073090.A0A1L9SPR7"/>
<evidence type="ECO:0000313" key="9">
    <source>
        <dbReference type="EMBL" id="OJJ49235.1"/>
    </source>
</evidence>
<dbReference type="GeneID" id="34612049"/>
<dbReference type="Proteomes" id="UP000184188">
    <property type="component" value="Unassembled WGS sequence"/>
</dbReference>
<dbReference type="PIRSF" id="PIRSF036492">
    <property type="entry name" value="ALDH"/>
    <property type="match status" value="1"/>
</dbReference>
<dbReference type="Gene3D" id="3.40.309.10">
    <property type="entry name" value="Aldehyde Dehydrogenase, Chain A, domain 2"/>
    <property type="match status" value="1"/>
</dbReference>
<dbReference type="GO" id="GO:0047770">
    <property type="term" value="F:carboxylate reductase activity"/>
    <property type="evidence" value="ECO:0007669"/>
    <property type="project" value="EnsemblFungi"/>
</dbReference>
<dbReference type="OrthoDB" id="440325at2759"/>
<keyword evidence="7" id="KW-0812">Transmembrane</keyword>
<dbReference type="GO" id="GO:0005811">
    <property type="term" value="C:lipid droplet"/>
    <property type="evidence" value="ECO:0007669"/>
    <property type="project" value="EnsemblFungi"/>
</dbReference>
<dbReference type="AlphaFoldDB" id="A0A1L9SPR7"/>
<dbReference type="GO" id="GO:0018484">
    <property type="term" value="F:4-hydroxybenzaldehyde dehydrogenase (NAD+) activity"/>
    <property type="evidence" value="ECO:0007669"/>
    <property type="project" value="EnsemblFungi"/>
</dbReference>
<dbReference type="Pfam" id="PF00171">
    <property type="entry name" value="Aldedh"/>
    <property type="match status" value="1"/>
</dbReference>
<dbReference type="FunFam" id="3.40.605.10:FF:000004">
    <property type="entry name" value="Aldehyde dehydrogenase"/>
    <property type="match status" value="1"/>
</dbReference>
<dbReference type="Gene3D" id="3.40.605.10">
    <property type="entry name" value="Aldehyde Dehydrogenase, Chain A, domain 1"/>
    <property type="match status" value="1"/>
</dbReference>
<feature type="domain" description="Aldehyde dehydrogenase" evidence="8">
    <location>
        <begin position="12"/>
        <end position="438"/>
    </location>
</feature>
<evidence type="ECO:0000256" key="5">
    <source>
        <dbReference type="PIRNR" id="PIRNR036492"/>
    </source>
</evidence>
<dbReference type="SUPFAM" id="SSF53720">
    <property type="entry name" value="ALDH-like"/>
    <property type="match status" value="1"/>
</dbReference>
<proteinExistence type="inferred from homology"/>
<evidence type="ECO:0000256" key="1">
    <source>
        <dbReference type="ARBA" id="ARBA00009986"/>
    </source>
</evidence>
<dbReference type="GO" id="GO:0006744">
    <property type="term" value="P:ubiquinone biosynthetic process"/>
    <property type="evidence" value="ECO:0007669"/>
    <property type="project" value="EnsemblFungi"/>
</dbReference>
<evidence type="ECO:0000259" key="8">
    <source>
        <dbReference type="Pfam" id="PF00171"/>
    </source>
</evidence>
<dbReference type="PANTHER" id="PTHR43570">
    <property type="entry name" value="ALDEHYDE DEHYDROGENASE"/>
    <property type="match status" value="1"/>
</dbReference>
<sequence>MASNPFQLQYTPVEEISARVATVRETFAQHKTREVEFRLVQLRKLYWAVKDHEKEIAEAENRDLGRPAFEIYSGEIGWVENDIVFVTKNLEKWMKDEKAPDISLTFKFMNPKIRKDPFGCVLIIGPFNYPFQLTLGPLIGAIAAGNTVVLKPSESAPHCAAVMQKIIEAALDPSCYTVVQGGIPETQALLAEKWDKIFFTGSVNVGRIVAKAAAPHLTPVVLELGGINPAIVTKNADPRLVARRMLWAKMINAGQVCTSQNYLLVDRQILPLVVDEFKRAYAEYFPLGAKASPDYGRIINQASFRRIKAQIDCTRGKILMGGSMDESDRFIEPTLVLVDSPDDPLIVDETFGPILTILPVDDLEQAIHTANTIQSTPLGIYPFGTKAEIARILNTTRSGGVAVNDAALHIPTLPFGGVGESGTGAYRGRASFDAFVHRRPVTTSPGWVESLLAIRYPPYAGKLEKFRLMSTLRPDFDRHGNRLRLGWLRSLLTLGGGTVASGAGRASILLVLYVVLRYFQRSKL</sequence>
<dbReference type="InterPro" id="IPR016161">
    <property type="entry name" value="Ald_DH/histidinol_DH"/>
</dbReference>
<gene>
    <name evidence="9" type="ORF">ASPZODRAFT_150157</name>
</gene>
<evidence type="ECO:0000256" key="2">
    <source>
        <dbReference type="ARBA" id="ARBA00022746"/>
    </source>
</evidence>
<dbReference type="GO" id="GO:0006665">
    <property type="term" value="P:sphingolipid metabolic process"/>
    <property type="evidence" value="ECO:0007669"/>
    <property type="project" value="EnsemblFungi"/>
</dbReference>
<accession>A0A1L9SPR7</accession>
<evidence type="ECO:0000256" key="4">
    <source>
        <dbReference type="ARBA" id="ARBA00023027"/>
    </source>
</evidence>
<keyword evidence="3 5" id="KW-0560">Oxidoreductase</keyword>
<organism evidence="9 10">
    <name type="scientific">Penicilliopsis zonata CBS 506.65</name>
    <dbReference type="NCBI Taxonomy" id="1073090"/>
    <lineage>
        <taxon>Eukaryota</taxon>
        <taxon>Fungi</taxon>
        <taxon>Dikarya</taxon>
        <taxon>Ascomycota</taxon>
        <taxon>Pezizomycotina</taxon>
        <taxon>Eurotiomycetes</taxon>
        <taxon>Eurotiomycetidae</taxon>
        <taxon>Eurotiales</taxon>
        <taxon>Aspergillaceae</taxon>
        <taxon>Penicilliopsis</taxon>
    </lineage>
</organism>
<evidence type="ECO:0000256" key="6">
    <source>
        <dbReference type="PIRSR" id="PIRSR036492-1"/>
    </source>
</evidence>
<reference evidence="10" key="1">
    <citation type="journal article" date="2017" name="Genome Biol.">
        <title>Comparative genomics reveals high biological diversity and specific adaptations in the industrially and medically important fungal genus Aspergillus.</title>
        <authorList>
            <person name="de Vries R.P."/>
            <person name="Riley R."/>
            <person name="Wiebenga A."/>
            <person name="Aguilar-Osorio G."/>
            <person name="Amillis S."/>
            <person name="Uchima C.A."/>
            <person name="Anderluh G."/>
            <person name="Asadollahi M."/>
            <person name="Askin M."/>
            <person name="Barry K."/>
            <person name="Battaglia E."/>
            <person name="Bayram O."/>
            <person name="Benocci T."/>
            <person name="Braus-Stromeyer S.A."/>
            <person name="Caldana C."/>
            <person name="Canovas D."/>
            <person name="Cerqueira G.C."/>
            <person name="Chen F."/>
            <person name="Chen W."/>
            <person name="Choi C."/>
            <person name="Clum A."/>
            <person name="Dos Santos R.A."/>
            <person name="Damasio A.R."/>
            <person name="Diallinas G."/>
            <person name="Emri T."/>
            <person name="Fekete E."/>
            <person name="Flipphi M."/>
            <person name="Freyberg S."/>
            <person name="Gallo A."/>
            <person name="Gournas C."/>
            <person name="Habgood R."/>
            <person name="Hainaut M."/>
            <person name="Harispe M.L."/>
            <person name="Henrissat B."/>
            <person name="Hilden K.S."/>
            <person name="Hope R."/>
            <person name="Hossain A."/>
            <person name="Karabika E."/>
            <person name="Karaffa L."/>
            <person name="Karanyi Z."/>
            <person name="Krasevec N."/>
            <person name="Kuo A."/>
            <person name="Kusch H."/>
            <person name="LaButti K."/>
            <person name="Lagendijk E.L."/>
            <person name="Lapidus A."/>
            <person name="Levasseur A."/>
            <person name="Lindquist E."/>
            <person name="Lipzen A."/>
            <person name="Logrieco A.F."/>
            <person name="MacCabe A."/>
            <person name="Maekelae M.R."/>
            <person name="Malavazi I."/>
            <person name="Melin P."/>
            <person name="Meyer V."/>
            <person name="Mielnichuk N."/>
            <person name="Miskei M."/>
            <person name="Molnar A.P."/>
            <person name="Mule G."/>
            <person name="Ngan C.Y."/>
            <person name="Orejas M."/>
            <person name="Orosz E."/>
            <person name="Ouedraogo J.P."/>
            <person name="Overkamp K.M."/>
            <person name="Park H.-S."/>
            <person name="Perrone G."/>
            <person name="Piumi F."/>
            <person name="Punt P.J."/>
            <person name="Ram A.F."/>
            <person name="Ramon A."/>
            <person name="Rauscher S."/>
            <person name="Record E."/>
            <person name="Riano-Pachon D.M."/>
            <person name="Robert V."/>
            <person name="Roehrig J."/>
            <person name="Ruller R."/>
            <person name="Salamov A."/>
            <person name="Salih N.S."/>
            <person name="Samson R.A."/>
            <person name="Sandor E."/>
            <person name="Sanguinetti M."/>
            <person name="Schuetze T."/>
            <person name="Sepcic K."/>
            <person name="Shelest E."/>
            <person name="Sherlock G."/>
            <person name="Sophianopoulou V."/>
            <person name="Squina F.M."/>
            <person name="Sun H."/>
            <person name="Susca A."/>
            <person name="Todd R.B."/>
            <person name="Tsang A."/>
            <person name="Unkles S.E."/>
            <person name="van de Wiele N."/>
            <person name="van Rossen-Uffink D."/>
            <person name="Oliveira J.V."/>
            <person name="Vesth T.C."/>
            <person name="Visser J."/>
            <person name="Yu J.-H."/>
            <person name="Zhou M."/>
            <person name="Andersen M.R."/>
            <person name="Archer D.B."/>
            <person name="Baker S.E."/>
            <person name="Benoit I."/>
            <person name="Brakhage A.A."/>
            <person name="Braus G.H."/>
            <person name="Fischer R."/>
            <person name="Frisvad J.C."/>
            <person name="Goldman G.H."/>
            <person name="Houbraken J."/>
            <person name="Oakley B."/>
            <person name="Pocsi I."/>
            <person name="Scazzocchio C."/>
            <person name="Seiboth B."/>
            <person name="vanKuyk P.A."/>
            <person name="Wortman J."/>
            <person name="Dyer P.S."/>
            <person name="Grigoriev I.V."/>
        </authorList>
    </citation>
    <scope>NUCLEOTIDE SEQUENCE [LARGE SCALE GENOMIC DNA]</scope>
    <source>
        <strain evidence="10">CBS 506.65</strain>
    </source>
</reference>
<dbReference type="PANTHER" id="PTHR43570:SF11">
    <property type="entry name" value="ALDEHYDE DEHYDROGENASE"/>
    <property type="match status" value="1"/>
</dbReference>
<dbReference type="InterPro" id="IPR016162">
    <property type="entry name" value="Ald_DH_N"/>
</dbReference>
<feature type="active site" evidence="6">
    <location>
        <position position="223"/>
    </location>
</feature>
<dbReference type="InterPro" id="IPR016163">
    <property type="entry name" value="Ald_DH_C"/>
</dbReference>
<keyword evidence="7" id="KW-0472">Membrane</keyword>
<keyword evidence="10" id="KW-1185">Reference proteome</keyword>
<evidence type="ECO:0000313" key="10">
    <source>
        <dbReference type="Proteomes" id="UP000184188"/>
    </source>
</evidence>
<dbReference type="VEuPathDB" id="FungiDB:ASPZODRAFT_150157"/>
<dbReference type="FunFam" id="3.40.309.10:FF:000025">
    <property type="entry name" value="Aldehyde dehydrogenase"/>
    <property type="match status" value="1"/>
</dbReference>
<dbReference type="GO" id="GO:0046185">
    <property type="term" value="P:aldehyde catabolic process"/>
    <property type="evidence" value="ECO:0007669"/>
    <property type="project" value="EnsemblFungi"/>
</dbReference>
<evidence type="ECO:0000256" key="3">
    <source>
        <dbReference type="ARBA" id="ARBA00023002"/>
    </source>
</evidence>
<dbReference type="InterPro" id="IPR012394">
    <property type="entry name" value="Aldehyde_DH_NAD(P)"/>
</dbReference>
<keyword evidence="2" id="KW-0125">Carotenoid biosynthesis</keyword>
<dbReference type="GO" id="GO:0016117">
    <property type="term" value="P:carotenoid biosynthetic process"/>
    <property type="evidence" value="ECO:0007669"/>
    <property type="project" value="UniProtKB-KW"/>
</dbReference>
<feature type="transmembrane region" description="Helical" evidence="7">
    <location>
        <begin position="491"/>
        <end position="516"/>
    </location>
</feature>
<dbReference type="EMBL" id="KV878338">
    <property type="protein sequence ID" value="OJJ49235.1"/>
    <property type="molecule type" value="Genomic_DNA"/>
</dbReference>
<feature type="active site" evidence="6">
    <location>
        <position position="257"/>
    </location>
</feature>
<dbReference type="CDD" id="cd07135">
    <property type="entry name" value="ALDH_F14-YMR110C"/>
    <property type="match status" value="1"/>
</dbReference>
<protein>
    <recommendedName>
        <fullName evidence="5">Aldehyde dehydrogenase</fullName>
    </recommendedName>
</protein>
<dbReference type="RefSeq" id="XP_022583745.1">
    <property type="nucleotide sequence ID" value="XM_022725584.1"/>
</dbReference>
<keyword evidence="4" id="KW-0520">NAD</keyword>
<evidence type="ECO:0000256" key="7">
    <source>
        <dbReference type="SAM" id="Phobius"/>
    </source>
</evidence>